<evidence type="ECO:0000313" key="7">
    <source>
        <dbReference type="EMBL" id="TFD68018.1"/>
    </source>
</evidence>
<dbReference type="AlphaFoldDB" id="A0A4R9AQD3"/>
<feature type="transmembrane region" description="Helical" evidence="5">
    <location>
        <begin position="12"/>
        <end position="32"/>
    </location>
</feature>
<comment type="subcellular location">
    <subcellularLocation>
        <location evidence="1">Membrane</location>
        <topology evidence="1">Multi-pass membrane protein</topology>
    </subcellularLocation>
</comment>
<accession>A0A4R9AQD3</accession>
<dbReference type="InterPro" id="IPR049453">
    <property type="entry name" value="Memb_transporter_dom"/>
</dbReference>
<keyword evidence="3 5" id="KW-1133">Transmembrane helix</keyword>
<name>A0A4R9AQD3_9MICO</name>
<dbReference type="GO" id="GO:0016020">
    <property type="term" value="C:membrane"/>
    <property type="evidence" value="ECO:0007669"/>
    <property type="project" value="UniProtKB-SubCell"/>
</dbReference>
<feature type="transmembrane region" description="Helical" evidence="5">
    <location>
        <begin position="115"/>
        <end position="134"/>
    </location>
</feature>
<keyword evidence="4 5" id="KW-0472">Membrane</keyword>
<evidence type="ECO:0000256" key="3">
    <source>
        <dbReference type="ARBA" id="ARBA00022989"/>
    </source>
</evidence>
<feature type="transmembrane region" description="Helical" evidence="5">
    <location>
        <begin position="140"/>
        <end position="160"/>
    </location>
</feature>
<protein>
    <submittedName>
        <fullName evidence="7">FUSC family protein</fullName>
    </submittedName>
</protein>
<comment type="caution">
    <text evidence="7">The sequence shown here is derived from an EMBL/GenBank/DDBJ whole genome shotgun (WGS) entry which is preliminary data.</text>
</comment>
<dbReference type="Proteomes" id="UP000298154">
    <property type="component" value="Unassembled WGS sequence"/>
</dbReference>
<sequence length="347" mass="37388">MILTSALRISTRLPVLHVVKMAVAVALAWLASQLLLPSELPIFAAIAALLVVQPSVNQTLGRAIERTAGVIGGVLIASTIGFFLGQSSWVVLGTIVVSILVAWALRLSPVSASQIPISAMLVLALGATTPGYALDRIFETFIGAGIALVINALIVPPVLIAPARDAVGLLARELADTFDRIARALRTPQSPIDLMELMIKARLLRPMLASVEKAIVQAEESLMLNPRKARLRMALDADHDMIERLPTLVTRAIGMTRALHDHYDVSLQYEPSVQAFSRELARAAHDLALLAREAGDPTVVPEPPAADVLALTAPLRIVTPHPDHWILIGSLMEDLRRVREEIVGDRA</sequence>
<dbReference type="Pfam" id="PF13515">
    <property type="entry name" value="FUSC_2"/>
    <property type="match status" value="1"/>
</dbReference>
<organism evidence="7 8">
    <name type="scientific">Cryobacterium ruanii</name>
    <dbReference type="NCBI Taxonomy" id="1259197"/>
    <lineage>
        <taxon>Bacteria</taxon>
        <taxon>Bacillati</taxon>
        <taxon>Actinomycetota</taxon>
        <taxon>Actinomycetes</taxon>
        <taxon>Micrococcales</taxon>
        <taxon>Microbacteriaceae</taxon>
        <taxon>Cryobacterium</taxon>
    </lineage>
</organism>
<feature type="transmembrane region" description="Helical" evidence="5">
    <location>
        <begin position="68"/>
        <end position="84"/>
    </location>
</feature>
<gene>
    <name evidence="7" type="ORF">E3T47_05345</name>
</gene>
<proteinExistence type="predicted"/>
<dbReference type="OrthoDB" id="5176502at2"/>
<evidence type="ECO:0000256" key="5">
    <source>
        <dbReference type="SAM" id="Phobius"/>
    </source>
</evidence>
<evidence type="ECO:0000256" key="2">
    <source>
        <dbReference type="ARBA" id="ARBA00022692"/>
    </source>
</evidence>
<keyword evidence="8" id="KW-1185">Reference proteome</keyword>
<keyword evidence="2 5" id="KW-0812">Transmembrane</keyword>
<evidence type="ECO:0000256" key="1">
    <source>
        <dbReference type="ARBA" id="ARBA00004141"/>
    </source>
</evidence>
<feature type="domain" description="Integral membrane bound transporter" evidence="6">
    <location>
        <begin position="27"/>
        <end position="150"/>
    </location>
</feature>
<dbReference type="EMBL" id="SOHK01000007">
    <property type="protein sequence ID" value="TFD68018.1"/>
    <property type="molecule type" value="Genomic_DNA"/>
</dbReference>
<reference evidence="7 8" key="1">
    <citation type="submission" date="2019-03" db="EMBL/GenBank/DDBJ databases">
        <title>Genomics of glacier-inhabiting Cryobacterium strains.</title>
        <authorList>
            <person name="Liu Q."/>
            <person name="Xin Y.-H."/>
        </authorList>
    </citation>
    <scope>NUCLEOTIDE SEQUENCE [LARGE SCALE GENOMIC DNA]</scope>
    <source>
        <strain evidence="7 8">Sr36</strain>
    </source>
</reference>
<evidence type="ECO:0000256" key="4">
    <source>
        <dbReference type="ARBA" id="ARBA00023136"/>
    </source>
</evidence>
<feature type="transmembrane region" description="Helical" evidence="5">
    <location>
        <begin position="38"/>
        <end position="56"/>
    </location>
</feature>
<evidence type="ECO:0000313" key="8">
    <source>
        <dbReference type="Proteomes" id="UP000298154"/>
    </source>
</evidence>
<evidence type="ECO:0000259" key="6">
    <source>
        <dbReference type="Pfam" id="PF13515"/>
    </source>
</evidence>
<dbReference type="RefSeq" id="WP_134554931.1">
    <property type="nucleotide sequence ID" value="NZ_SOHK01000007.1"/>
</dbReference>